<dbReference type="Proteomes" id="UP000053236">
    <property type="component" value="Unassembled WGS sequence"/>
</dbReference>
<protein>
    <submittedName>
        <fullName evidence="1">Uncharacterized protein</fullName>
    </submittedName>
</protein>
<dbReference type="EMBL" id="KI676096">
    <property type="protein sequence ID" value="ETL26981.1"/>
    <property type="molecule type" value="Genomic_DNA"/>
</dbReference>
<accession>W2FSC0</accession>
<sequence length="32" mass="3549">MWVAARKIPGRSTRMLVAELCYLLKSKGVGIT</sequence>
<reference evidence="1" key="1">
    <citation type="submission" date="2013-11" db="EMBL/GenBank/DDBJ databases">
        <title>The Genome Sequence of Phytophthora parasitica CJ02B3.</title>
        <authorList>
            <consortium name="The Broad Institute Genomics Platform"/>
            <person name="Russ C."/>
            <person name="Tyler B."/>
            <person name="Panabieres F."/>
            <person name="Shan W."/>
            <person name="Tripathy S."/>
            <person name="Grunwald N."/>
            <person name="Machado M."/>
            <person name="Johnson C.S."/>
            <person name="Arredondo F."/>
            <person name="Hong C."/>
            <person name="Coffey M."/>
            <person name="Young S.K."/>
            <person name="Zeng Q."/>
            <person name="Gargeya S."/>
            <person name="Fitzgerald M."/>
            <person name="Abouelleil A."/>
            <person name="Alvarado L."/>
            <person name="Chapman S.B."/>
            <person name="Gainer-Dewar J."/>
            <person name="Goldberg J."/>
            <person name="Griggs A."/>
            <person name="Gujja S."/>
            <person name="Hansen M."/>
            <person name="Howarth C."/>
            <person name="Imamovic A."/>
            <person name="Ireland A."/>
            <person name="Larimer J."/>
            <person name="McCowan C."/>
            <person name="Murphy C."/>
            <person name="Pearson M."/>
            <person name="Poon T.W."/>
            <person name="Priest M."/>
            <person name="Roberts A."/>
            <person name="Saif S."/>
            <person name="Shea T."/>
            <person name="Sykes S."/>
            <person name="Wortman J."/>
            <person name="Nusbaum C."/>
            <person name="Birren B."/>
        </authorList>
    </citation>
    <scope>NUCLEOTIDE SEQUENCE [LARGE SCALE GENOMIC DNA]</scope>
    <source>
        <strain evidence="1">CJ02B3</strain>
    </source>
</reference>
<name>W2FSC0_PHYNI</name>
<gene>
    <name evidence="1" type="ORF">L915_19541</name>
    <name evidence="2" type="ORF">L916_19430</name>
</gene>
<organism evidence="1">
    <name type="scientific">Phytophthora nicotianae</name>
    <name type="common">Potato buckeye rot agent</name>
    <name type="synonym">Phytophthora parasitica</name>
    <dbReference type="NCBI Taxonomy" id="4792"/>
    <lineage>
        <taxon>Eukaryota</taxon>
        <taxon>Sar</taxon>
        <taxon>Stramenopiles</taxon>
        <taxon>Oomycota</taxon>
        <taxon>Peronosporomycetes</taxon>
        <taxon>Peronosporales</taxon>
        <taxon>Peronosporaceae</taxon>
        <taxon>Phytophthora</taxon>
    </lineage>
</organism>
<evidence type="ECO:0000313" key="2">
    <source>
        <dbReference type="EMBL" id="ETL26981.1"/>
    </source>
</evidence>
<reference evidence="2" key="2">
    <citation type="submission" date="2013-11" db="EMBL/GenBank/DDBJ databases">
        <title>The Genome Sequence of Phytophthora parasitica CJ05E6.</title>
        <authorList>
            <consortium name="The Broad Institute Genomics Platform"/>
            <person name="Russ C."/>
            <person name="Tyler B."/>
            <person name="Panabieres F."/>
            <person name="Shan W."/>
            <person name="Tripathy S."/>
            <person name="Grunwald N."/>
            <person name="Machado M."/>
            <person name="Johnson C.S."/>
            <person name="Arredondo F."/>
            <person name="Hong C."/>
            <person name="Coffey M."/>
            <person name="Young S.K."/>
            <person name="Zeng Q."/>
            <person name="Gargeya S."/>
            <person name="Fitzgerald M."/>
            <person name="Abouelleil A."/>
            <person name="Alvarado L."/>
            <person name="Chapman S.B."/>
            <person name="Gainer-Dewar J."/>
            <person name="Goldberg J."/>
            <person name="Griggs A."/>
            <person name="Gujja S."/>
            <person name="Hansen M."/>
            <person name="Howarth C."/>
            <person name="Imamovic A."/>
            <person name="Ireland A."/>
            <person name="Larimer J."/>
            <person name="McCowan C."/>
            <person name="Murphy C."/>
            <person name="Pearson M."/>
            <person name="Poon T.W."/>
            <person name="Priest M."/>
            <person name="Roberts A."/>
            <person name="Saif S."/>
            <person name="Shea T."/>
            <person name="Sykes S."/>
            <person name="Wortman J."/>
            <person name="Nusbaum C."/>
            <person name="Birren B."/>
        </authorList>
    </citation>
    <scope>NUCLEOTIDE SEQUENCE [LARGE SCALE GENOMIC DNA]</scope>
    <source>
        <strain evidence="2">CJ05E6</strain>
    </source>
</reference>
<dbReference type="EMBL" id="KI689291">
    <property type="protein sequence ID" value="ETK73549.1"/>
    <property type="molecule type" value="Genomic_DNA"/>
</dbReference>
<dbReference type="Proteomes" id="UP000053864">
    <property type="component" value="Unassembled WGS sequence"/>
</dbReference>
<dbReference type="AlphaFoldDB" id="W2FSC0"/>
<proteinExistence type="predicted"/>
<evidence type="ECO:0000313" key="1">
    <source>
        <dbReference type="EMBL" id="ETK73549.1"/>
    </source>
</evidence>